<dbReference type="AlphaFoldDB" id="A0A6F8SMP3"/>
<accession>A0A6F8SMP3</accession>
<dbReference type="EMBL" id="AP022829">
    <property type="protein sequence ID" value="BCA89365.1"/>
    <property type="molecule type" value="Genomic_DNA"/>
</dbReference>
<dbReference type="Proteomes" id="UP000501727">
    <property type="component" value="Chromosome"/>
</dbReference>
<reference evidence="2" key="2">
    <citation type="submission" date="2020-03" db="EMBL/GenBank/DDBJ databases">
        <title>Complete Genome Sequence of Adlercreutzia sp. strain 8CFCBH1 Producing Equol, Isolated from Healthy Japanese Feces.</title>
        <authorList>
            <person name="Ogata Y."/>
            <person name="Sakamoto M."/>
            <person name="Ohkuma M."/>
            <person name="Hattori M."/>
            <person name="Suda W."/>
        </authorList>
    </citation>
    <scope>NUCLEOTIDE SEQUENCE [LARGE SCALE GENOMIC DNA]</scope>
    <source>
        <strain evidence="2">8CFCBH1</strain>
    </source>
</reference>
<proteinExistence type="predicted"/>
<keyword evidence="2" id="KW-1185">Reference proteome</keyword>
<gene>
    <name evidence="1" type="ORF">ADCFC_18620</name>
</gene>
<evidence type="ECO:0000313" key="1">
    <source>
        <dbReference type="EMBL" id="BCA89365.1"/>
    </source>
</evidence>
<reference evidence="2" key="1">
    <citation type="journal article" date="2020" name="Microbiol. Resour. Announc.">
        <title>Complete Genome Sequence of Adlercreutzia sp. Strain 8CFCBH1, a Potent Producer of Equol, Isolated from Healthy Japanese Feces.</title>
        <authorList>
            <person name="Ogata Y."/>
            <person name="Sakamoto M."/>
            <person name="Ohkuma M."/>
            <person name="Hattori M."/>
            <person name="Suda W."/>
        </authorList>
    </citation>
    <scope>NUCLEOTIDE SEQUENCE [LARGE SCALE GENOMIC DNA]</scope>
    <source>
        <strain evidence="2">8CFCBH1</strain>
    </source>
</reference>
<organism evidence="1 2">
    <name type="scientific">Adlercreutzia hattorii</name>
    <dbReference type="NCBI Taxonomy" id="2707299"/>
    <lineage>
        <taxon>Bacteria</taxon>
        <taxon>Bacillati</taxon>
        <taxon>Actinomycetota</taxon>
        <taxon>Coriobacteriia</taxon>
        <taxon>Eggerthellales</taxon>
        <taxon>Eggerthellaceae</taxon>
        <taxon>Adlercreutzia</taxon>
    </lineage>
</organism>
<evidence type="ECO:0000313" key="2">
    <source>
        <dbReference type="Proteomes" id="UP000501727"/>
    </source>
</evidence>
<sequence>MCLVSMLPTTVLADRFEGLGKRPLNRIDEAATGLARFVGAVPLHGSSVARLAVGTGGDACLALHRAVSEGKVEGEDADGARWSRERREMLHAVL</sequence>
<dbReference type="KEGG" id="ahat:ADCFC_19840"/>
<name>A0A6F8SMP3_9ACTN</name>
<protein>
    <submittedName>
        <fullName evidence="1">Uncharacterized protein</fullName>
    </submittedName>
</protein>